<dbReference type="EMBL" id="JAGMVJ010000026">
    <property type="protein sequence ID" value="KAH7070799.1"/>
    <property type="molecule type" value="Genomic_DNA"/>
</dbReference>
<accession>A0A8K0QTS2</accession>
<gene>
    <name evidence="2" type="ORF">FB567DRAFT_598347</name>
</gene>
<dbReference type="AlphaFoldDB" id="A0A8K0QTS2"/>
<organism evidence="2 3">
    <name type="scientific">Paraphoma chrysanthemicola</name>
    <dbReference type="NCBI Taxonomy" id="798071"/>
    <lineage>
        <taxon>Eukaryota</taxon>
        <taxon>Fungi</taxon>
        <taxon>Dikarya</taxon>
        <taxon>Ascomycota</taxon>
        <taxon>Pezizomycotina</taxon>
        <taxon>Dothideomycetes</taxon>
        <taxon>Pleosporomycetidae</taxon>
        <taxon>Pleosporales</taxon>
        <taxon>Pleosporineae</taxon>
        <taxon>Phaeosphaeriaceae</taxon>
        <taxon>Paraphoma</taxon>
    </lineage>
</organism>
<reference evidence="2" key="1">
    <citation type="journal article" date="2021" name="Nat. Commun.">
        <title>Genetic determinants of endophytism in the Arabidopsis root mycobiome.</title>
        <authorList>
            <person name="Mesny F."/>
            <person name="Miyauchi S."/>
            <person name="Thiergart T."/>
            <person name="Pickel B."/>
            <person name="Atanasova L."/>
            <person name="Karlsson M."/>
            <person name="Huettel B."/>
            <person name="Barry K.W."/>
            <person name="Haridas S."/>
            <person name="Chen C."/>
            <person name="Bauer D."/>
            <person name="Andreopoulos W."/>
            <person name="Pangilinan J."/>
            <person name="LaButti K."/>
            <person name="Riley R."/>
            <person name="Lipzen A."/>
            <person name="Clum A."/>
            <person name="Drula E."/>
            <person name="Henrissat B."/>
            <person name="Kohler A."/>
            <person name="Grigoriev I.V."/>
            <person name="Martin F.M."/>
            <person name="Hacquard S."/>
        </authorList>
    </citation>
    <scope>NUCLEOTIDE SEQUENCE</scope>
    <source>
        <strain evidence="2">MPI-SDFR-AT-0120</strain>
    </source>
</reference>
<evidence type="ECO:0000256" key="1">
    <source>
        <dbReference type="SAM" id="Coils"/>
    </source>
</evidence>
<protein>
    <submittedName>
        <fullName evidence="2">Uncharacterized protein</fullName>
    </submittedName>
</protein>
<evidence type="ECO:0000313" key="2">
    <source>
        <dbReference type="EMBL" id="KAH7070799.1"/>
    </source>
</evidence>
<keyword evidence="1" id="KW-0175">Coiled coil</keyword>
<evidence type="ECO:0000313" key="3">
    <source>
        <dbReference type="Proteomes" id="UP000813461"/>
    </source>
</evidence>
<feature type="coiled-coil region" evidence="1">
    <location>
        <begin position="8"/>
        <end position="63"/>
    </location>
</feature>
<comment type="caution">
    <text evidence="2">The sequence shown here is derived from an EMBL/GenBank/DDBJ whole genome shotgun (WGS) entry which is preliminary data.</text>
</comment>
<keyword evidence="3" id="KW-1185">Reference proteome</keyword>
<proteinExistence type="predicted"/>
<name>A0A8K0QTS2_9PLEO</name>
<sequence length="327" mass="36720">MAPSSLKLGNTVQKVSELETEVENLRQETIQLALQLDHSETTVEELKSSTQQLKAENSRLQHELNMKGALVLSVNEVIDIKPMLPMSPQLTISVDEVVEIEPILPMPPQLTVSVGGVINIEPILPMSSGLDIGCQAGTATLENSKPRLPLEAENTDFALTLGLCDNDALLSDHKKIAETGKFFLSFMELTYDDTYARLASEKTWPCWVATSNHCSSHPEKRSVKLHIEDGKYSLHIYNTANDVSSHQLSRFFAYTDVMRAKNHNLPLQQSTINLTIHEVGYEKYYGENIWGLCITFEEGQDGEEAHMTWTKALHRALGRNFFQMKYV</sequence>
<dbReference type="Proteomes" id="UP000813461">
    <property type="component" value="Unassembled WGS sequence"/>
</dbReference>